<evidence type="ECO:0000313" key="3">
    <source>
        <dbReference type="Proteomes" id="UP001497516"/>
    </source>
</evidence>
<feature type="compositionally biased region" description="Basic and acidic residues" evidence="1">
    <location>
        <begin position="58"/>
        <end position="75"/>
    </location>
</feature>
<proteinExistence type="predicted"/>
<feature type="region of interest" description="Disordered" evidence="1">
    <location>
        <begin position="1"/>
        <end position="97"/>
    </location>
</feature>
<keyword evidence="3" id="KW-1185">Reference proteome</keyword>
<gene>
    <name evidence="2" type="ORF">LTRI10_LOCUS19299</name>
</gene>
<dbReference type="Proteomes" id="UP001497516">
    <property type="component" value="Chromosome 3"/>
</dbReference>
<evidence type="ECO:0000313" key="2">
    <source>
        <dbReference type="EMBL" id="CAL1377666.1"/>
    </source>
</evidence>
<reference evidence="2 3" key="1">
    <citation type="submission" date="2024-04" db="EMBL/GenBank/DDBJ databases">
        <authorList>
            <person name="Fracassetti M."/>
        </authorList>
    </citation>
    <scope>NUCLEOTIDE SEQUENCE [LARGE SCALE GENOMIC DNA]</scope>
</reference>
<dbReference type="EMBL" id="OZ034816">
    <property type="protein sequence ID" value="CAL1377666.1"/>
    <property type="molecule type" value="Genomic_DNA"/>
</dbReference>
<name>A0AAV2DVE5_9ROSI</name>
<dbReference type="AlphaFoldDB" id="A0AAV2DVE5"/>
<protein>
    <submittedName>
        <fullName evidence="2">Uncharacterized protein</fullName>
    </submittedName>
</protein>
<sequence length="97" mass="10419">MAALQLSGKSSPRSKPPNIGSTSRTVLGSSSPNGKSAKEIKQLKKRVRPLDLETETMEAGHENSAEMDTVGEKTRTKTKPNEGNSHGAWQRGSTKTL</sequence>
<accession>A0AAV2DVE5</accession>
<organism evidence="2 3">
    <name type="scientific">Linum trigynum</name>
    <dbReference type="NCBI Taxonomy" id="586398"/>
    <lineage>
        <taxon>Eukaryota</taxon>
        <taxon>Viridiplantae</taxon>
        <taxon>Streptophyta</taxon>
        <taxon>Embryophyta</taxon>
        <taxon>Tracheophyta</taxon>
        <taxon>Spermatophyta</taxon>
        <taxon>Magnoliopsida</taxon>
        <taxon>eudicotyledons</taxon>
        <taxon>Gunneridae</taxon>
        <taxon>Pentapetalae</taxon>
        <taxon>rosids</taxon>
        <taxon>fabids</taxon>
        <taxon>Malpighiales</taxon>
        <taxon>Linaceae</taxon>
        <taxon>Linum</taxon>
    </lineage>
</organism>
<feature type="compositionally biased region" description="Polar residues" evidence="1">
    <location>
        <begin position="7"/>
        <end position="34"/>
    </location>
</feature>
<evidence type="ECO:0000256" key="1">
    <source>
        <dbReference type="SAM" id="MobiDB-lite"/>
    </source>
</evidence>